<evidence type="ECO:0000313" key="2">
    <source>
        <dbReference type="Proteomes" id="UP001596390"/>
    </source>
</evidence>
<dbReference type="Gene3D" id="2.10.260.10">
    <property type="match status" value="1"/>
</dbReference>
<dbReference type="AlphaFoldDB" id="A0ABD5YIQ6"/>
<comment type="caution">
    <text evidence="1">The sequence shown here is derived from an EMBL/GenBank/DDBJ whole genome shotgun (WGS) entry which is preliminary data.</text>
</comment>
<dbReference type="InterPro" id="IPR037914">
    <property type="entry name" value="SpoVT-AbrB_sf"/>
</dbReference>
<proteinExistence type="predicted"/>
<keyword evidence="2" id="KW-1185">Reference proteome</keyword>
<accession>A0ABD5YIQ6</accession>
<protein>
    <recommendedName>
        <fullName evidence="3">AbrB/MazE/SpoVT family DNA-binding domain-containing protein</fullName>
    </recommendedName>
</protein>
<reference evidence="1 2" key="1">
    <citation type="journal article" date="2019" name="Int. J. Syst. Evol. Microbiol.">
        <title>The Global Catalogue of Microorganisms (GCM) 10K type strain sequencing project: providing services to taxonomists for standard genome sequencing and annotation.</title>
        <authorList>
            <consortium name="The Broad Institute Genomics Platform"/>
            <consortium name="The Broad Institute Genome Sequencing Center for Infectious Disease"/>
            <person name="Wu L."/>
            <person name="Ma J."/>
        </authorList>
    </citation>
    <scope>NUCLEOTIDE SEQUENCE [LARGE SCALE GENOMIC DNA]</scope>
    <source>
        <strain evidence="1 2">Q85</strain>
    </source>
</reference>
<gene>
    <name evidence="1" type="ORF">ACFQMK_16225</name>
</gene>
<name>A0ABD5YIQ6_9EURY</name>
<sequence>MDSSDAVLRREIEIDKPQHKYQCLQLDTRGRVTIPKSVRAQFSIDPEDDLEYWVNLEITSIEVRDPSGGDGSE</sequence>
<dbReference type="RefSeq" id="WP_267665810.1">
    <property type="nucleotide sequence ID" value="NZ_JAODIX010000114.1"/>
</dbReference>
<dbReference type="EMBL" id="JBHSZZ010000114">
    <property type="protein sequence ID" value="MFC7188382.1"/>
    <property type="molecule type" value="Genomic_DNA"/>
</dbReference>
<dbReference type="SUPFAM" id="SSF89447">
    <property type="entry name" value="AbrB/MazE/MraZ-like"/>
    <property type="match status" value="1"/>
</dbReference>
<dbReference type="Proteomes" id="UP001596390">
    <property type="component" value="Unassembled WGS sequence"/>
</dbReference>
<evidence type="ECO:0000313" key="1">
    <source>
        <dbReference type="EMBL" id="MFC7188382.1"/>
    </source>
</evidence>
<organism evidence="1 2">
    <name type="scientific">Halorubrum yunnanense</name>
    <dbReference type="NCBI Taxonomy" id="1526162"/>
    <lineage>
        <taxon>Archaea</taxon>
        <taxon>Methanobacteriati</taxon>
        <taxon>Methanobacteriota</taxon>
        <taxon>Stenosarchaea group</taxon>
        <taxon>Halobacteria</taxon>
        <taxon>Halobacteriales</taxon>
        <taxon>Haloferacaceae</taxon>
        <taxon>Halorubrum</taxon>
    </lineage>
</organism>
<evidence type="ECO:0008006" key="3">
    <source>
        <dbReference type="Google" id="ProtNLM"/>
    </source>
</evidence>